<keyword evidence="3" id="KW-0949">S-adenosyl-L-methionine</keyword>
<evidence type="ECO:0000256" key="3">
    <source>
        <dbReference type="ARBA" id="ARBA00022691"/>
    </source>
</evidence>
<dbReference type="Pfam" id="PF01596">
    <property type="entry name" value="Methyltransf_3"/>
    <property type="match status" value="1"/>
</dbReference>
<gene>
    <name evidence="4" type="ORF">AVDCRST_MAG85-25</name>
</gene>
<protein>
    <recommendedName>
        <fullName evidence="5">O-methyltransferase</fullName>
    </recommendedName>
</protein>
<dbReference type="AlphaFoldDB" id="A0A6J4RL73"/>
<sequence length="102" mass="11354">MSFDAYAEAHSTPQEPYLQRLSDETEQSLEAFQMLSGPVVGRLLEFLVWMTQPSLVVEIGAYSGYSALSMARALPPGGRLITCEADPERAAFARRHVERHGR</sequence>
<evidence type="ECO:0000256" key="1">
    <source>
        <dbReference type="ARBA" id="ARBA00022603"/>
    </source>
</evidence>
<keyword evidence="2" id="KW-0808">Transferase</keyword>
<proteinExistence type="predicted"/>
<dbReference type="PANTHER" id="PTHR43836:SF2">
    <property type="entry name" value="CATECHOL O-METHYLTRANSFERASE 1-RELATED"/>
    <property type="match status" value="1"/>
</dbReference>
<evidence type="ECO:0000256" key="2">
    <source>
        <dbReference type="ARBA" id="ARBA00022679"/>
    </source>
</evidence>
<name>A0A6J4RL73_9ACTN</name>
<dbReference type="Gene3D" id="3.40.50.150">
    <property type="entry name" value="Vaccinia Virus protein VP39"/>
    <property type="match status" value="1"/>
</dbReference>
<dbReference type="InterPro" id="IPR002935">
    <property type="entry name" value="SAM_O-MeTrfase"/>
</dbReference>
<dbReference type="GO" id="GO:0008171">
    <property type="term" value="F:O-methyltransferase activity"/>
    <property type="evidence" value="ECO:0007669"/>
    <property type="project" value="InterPro"/>
</dbReference>
<organism evidence="4">
    <name type="scientific">uncultured Solirubrobacteraceae bacterium</name>
    <dbReference type="NCBI Taxonomy" id="1162706"/>
    <lineage>
        <taxon>Bacteria</taxon>
        <taxon>Bacillati</taxon>
        <taxon>Actinomycetota</taxon>
        <taxon>Thermoleophilia</taxon>
        <taxon>Solirubrobacterales</taxon>
        <taxon>Solirubrobacteraceae</taxon>
        <taxon>environmental samples</taxon>
    </lineage>
</organism>
<dbReference type="PANTHER" id="PTHR43836">
    <property type="entry name" value="CATECHOL O-METHYLTRANSFERASE 1-RELATED"/>
    <property type="match status" value="1"/>
</dbReference>
<dbReference type="PROSITE" id="PS51682">
    <property type="entry name" value="SAM_OMT_I"/>
    <property type="match status" value="1"/>
</dbReference>
<dbReference type="EMBL" id="CADCVT010000005">
    <property type="protein sequence ID" value="CAA9472122.1"/>
    <property type="molecule type" value="Genomic_DNA"/>
</dbReference>
<dbReference type="GO" id="GO:0032259">
    <property type="term" value="P:methylation"/>
    <property type="evidence" value="ECO:0007669"/>
    <property type="project" value="UniProtKB-KW"/>
</dbReference>
<keyword evidence="1" id="KW-0489">Methyltransferase</keyword>
<dbReference type="CDD" id="cd02440">
    <property type="entry name" value="AdoMet_MTases"/>
    <property type="match status" value="1"/>
</dbReference>
<feature type="non-terminal residue" evidence="4">
    <location>
        <position position="102"/>
    </location>
</feature>
<dbReference type="InterPro" id="IPR029063">
    <property type="entry name" value="SAM-dependent_MTases_sf"/>
</dbReference>
<evidence type="ECO:0000313" key="4">
    <source>
        <dbReference type="EMBL" id="CAA9472122.1"/>
    </source>
</evidence>
<evidence type="ECO:0008006" key="5">
    <source>
        <dbReference type="Google" id="ProtNLM"/>
    </source>
</evidence>
<accession>A0A6J4RL73</accession>
<dbReference type="SUPFAM" id="SSF53335">
    <property type="entry name" value="S-adenosyl-L-methionine-dependent methyltransferases"/>
    <property type="match status" value="1"/>
</dbReference>
<reference evidence="4" key="1">
    <citation type="submission" date="2020-02" db="EMBL/GenBank/DDBJ databases">
        <authorList>
            <person name="Meier V. D."/>
        </authorList>
    </citation>
    <scope>NUCLEOTIDE SEQUENCE</scope>
    <source>
        <strain evidence="4">AVDCRST_MAG85</strain>
    </source>
</reference>